<evidence type="ECO:0000259" key="2">
    <source>
        <dbReference type="Pfam" id="PF08241"/>
    </source>
</evidence>
<dbReference type="PANTHER" id="PTHR44068">
    <property type="entry name" value="ZGC:194242"/>
    <property type="match status" value="1"/>
</dbReference>
<dbReference type="Proteomes" id="UP000639516">
    <property type="component" value="Unassembled WGS sequence"/>
</dbReference>
<name>A0ABR7UIL5_9BRAD</name>
<keyword evidence="1" id="KW-0808">Transferase</keyword>
<evidence type="ECO:0000313" key="4">
    <source>
        <dbReference type="Proteomes" id="UP000639516"/>
    </source>
</evidence>
<proteinExistence type="predicted"/>
<comment type="caution">
    <text evidence="3">The sequence shown here is derived from an EMBL/GenBank/DDBJ whole genome shotgun (WGS) entry which is preliminary data.</text>
</comment>
<dbReference type="Gene3D" id="3.40.50.150">
    <property type="entry name" value="Vaccinia Virus protein VP39"/>
    <property type="match status" value="1"/>
</dbReference>
<dbReference type="RefSeq" id="WP_188108012.1">
    <property type="nucleotide sequence ID" value="NZ_JAANIH010000102.1"/>
</dbReference>
<protein>
    <submittedName>
        <fullName evidence="3">Class I SAM-dependent methyltransferase</fullName>
    </submittedName>
</protein>
<dbReference type="InterPro" id="IPR050447">
    <property type="entry name" value="Erg6_SMT_methyltransf"/>
</dbReference>
<dbReference type="GO" id="GO:0008168">
    <property type="term" value="F:methyltransferase activity"/>
    <property type="evidence" value="ECO:0007669"/>
    <property type="project" value="UniProtKB-KW"/>
</dbReference>
<keyword evidence="4" id="KW-1185">Reference proteome</keyword>
<evidence type="ECO:0000256" key="1">
    <source>
        <dbReference type="ARBA" id="ARBA00022679"/>
    </source>
</evidence>
<gene>
    <name evidence="3" type="ORF">HA482_37515</name>
</gene>
<dbReference type="GO" id="GO:0032259">
    <property type="term" value="P:methylation"/>
    <property type="evidence" value="ECO:0007669"/>
    <property type="project" value="UniProtKB-KW"/>
</dbReference>
<evidence type="ECO:0000313" key="3">
    <source>
        <dbReference type="EMBL" id="MBC9983891.1"/>
    </source>
</evidence>
<feature type="domain" description="Methyltransferase type 11" evidence="2">
    <location>
        <begin position="66"/>
        <end position="156"/>
    </location>
</feature>
<dbReference type="Pfam" id="PF08241">
    <property type="entry name" value="Methyltransf_11"/>
    <property type="match status" value="1"/>
</dbReference>
<dbReference type="EMBL" id="JAATTO010000085">
    <property type="protein sequence ID" value="MBC9983891.1"/>
    <property type="molecule type" value="Genomic_DNA"/>
</dbReference>
<reference evidence="3 4" key="1">
    <citation type="journal article" date="2020" name="Arch. Microbiol.">
        <title>Bradyrhizobium campsiandrae sp. nov., a nitrogen-fixing bacterial strain isolated from a native leguminous tree from the Amazon adapted to flooded conditions.</title>
        <authorList>
            <person name="Cabral Michel D."/>
            <person name="Martins da Costa E."/>
            <person name="Azarias Guimaraes A."/>
            <person name="Soares de Carvalho T."/>
            <person name="Santos de Castro Caputo P."/>
            <person name="Willems A."/>
            <person name="de Souza Moreira F.M."/>
        </authorList>
    </citation>
    <scope>NUCLEOTIDE SEQUENCE [LARGE SCALE GENOMIC DNA]</scope>
    <source>
        <strain evidence="4">INPA 384B</strain>
    </source>
</reference>
<dbReference type="InterPro" id="IPR013216">
    <property type="entry name" value="Methyltransf_11"/>
</dbReference>
<sequence length="273" mass="30334">MLDQTILDADNRQFWQHVCGTKAAKLYGFDGDDAQSIGNFDRWFFDYYPYLRRFIPFNQLAGRRVLEIGLGYGSVSEALSRAGAILTGLDISPGPVNWLRHRLSLSGTPGEAVEGSALAIPFPDESFDYVVTIGCLHHTGDLMKSISEVHRVLRKGAGATIMVYSATSHLRWLKYPTDTFRYVRSVASGSDKPLPLGKDGRAEFDADPDGNIAPEVVVVSKTALARMLRPFSVQKIHRANVPDHPIIGRIPRAWRLESEGRIFGTDLYAIVKK</sequence>
<dbReference type="InterPro" id="IPR029063">
    <property type="entry name" value="SAM-dependent_MTases_sf"/>
</dbReference>
<dbReference type="PANTHER" id="PTHR44068:SF11">
    <property type="entry name" value="GERANYL DIPHOSPHATE 2-C-METHYLTRANSFERASE"/>
    <property type="match status" value="1"/>
</dbReference>
<organism evidence="3 4">
    <name type="scientific">Bradyrhizobium campsiandrae</name>
    <dbReference type="NCBI Taxonomy" id="1729892"/>
    <lineage>
        <taxon>Bacteria</taxon>
        <taxon>Pseudomonadati</taxon>
        <taxon>Pseudomonadota</taxon>
        <taxon>Alphaproteobacteria</taxon>
        <taxon>Hyphomicrobiales</taxon>
        <taxon>Nitrobacteraceae</taxon>
        <taxon>Bradyrhizobium</taxon>
    </lineage>
</organism>
<dbReference type="SUPFAM" id="SSF53335">
    <property type="entry name" value="S-adenosyl-L-methionine-dependent methyltransferases"/>
    <property type="match status" value="1"/>
</dbReference>
<accession>A0ABR7UIL5</accession>
<keyword evidence="3" id="KW-0489">Methyltransferase</keyword>
<dbReference type="CDD" id="cd02440">
    <property type="entry name" value="AdoMet_MTases"/>
    <property type="match status" value="1"/>
</dbReference>